<keyword evidence="2 6" id="KW-0378">Hydrolase</keyword>
<comment type="cofactor">
    <cofactor evidence="6">
        <name>a divalent metal cation</name>
        <dbReference type="ChEBI" id="CHEBI:60240"/>
    </cofactor>
    <text evidence="6">Binds 2 divalent metal cations per subunit. Site 1 may preferentially bind zinc ions, while site 2 has a preference for magnesium and/or manganese ions.</text>
</comment>
<feature type="region of interest" description="Disordered" evidence="7">
    <location>
        <begin position="97"/>
        <end position="142"/>
    </location>
</feature>
<feature type="domain" description="PDEase" evidence="8">
    <location>
        <begin position="137"/>
        <end position="463"/>
    </location>
</feature>
<dbReference type="EMBL" id="LHPF02000010">
    <property type="protein sequence ID" value="PSC72414.1"/>
    <property type="molecule type" value="Genomic_DNA"/>
</dbReference>
<dbReference type="PROSITE" id="PS51845">
    <property type="entry name" value="PDEASE_I_2"/>
    <property type="match status" value="1"/>
</dbReference>
<evidence type="ECO:0000256" key="5">
    <source>
        <dbReference type="PIRSR" id="PIRSR623088-3"/>
    </source>
</evidence>
<feature type="binding site" evidence="4">
    <location>
        <position position="368"/>
    </location>
    <ligand>
        <name>AMP</name>
        <dbReference type="ChEBI" id="CHEBI:456215"/>
    </ligand>
</feature>
<evidence type="ECO:0000256" key="2">
    <source>
        <dbReference type="ARBA" id="ARBA00022801"/>
    </source>
</evidence>
<dbReference type="Proteomes" id="UP000239649">
    <property type="component" value="Unassembled WGS sequence"/>
</dbReference>
<sequence>MFGRFLGSDLARVAIRALGRLRRKEELDGDEEYAVERLLSWLSRVGGADGNPLLDEVLDETQREFLLSYRLPESEADSTPGGSAQQRSRQYILPARTPRGSSLPSLAAAPAGVSGGMPAADAPGLPDVPSRASSEEVEADGSPELAEMLRKLDDWESFDVFRLAELTDGRPLQTVALALLRKRGLIARLGLPEDRLRCFLSDVEEAYHGHNAYHNSCHAADVTQALGAMLAADSFAEHLSDLEQLGVILAAIIHDVGHPGVSNDFLIRTQSEAAVAYNDQSINENMHCAAGFKLLAKKENCFLCRLPAEDFRYLRRLVIRIILSTDMARHHDSVEDFTASLRLWGPHLLAWAPDKRVVALQLLVHAADISNPARPLRFSSEWGRKVHEEFFAQGDKEAALGLPVSAICDRRRASVPQSQLTFVEYVVRPCFSALAEFAPTFVGKAQPHIEAAQHYWQQQLEREQAAAAAAEQGTGAAAEEEPPEVAPTLQQLHLHAPPQQPPALPQ</sequence>
<evidence type="ECO:0000256" key="6">
    <source>
        <dbReference type="RuleBase" id="RU363067"/>
    </source>
</evidence>
<evidence type="ECO:0000256" key="4">
    <source>
        <dbReference type="PIRSR" id="PIRSR623088-2"/>
    </source>
</evidence>
<feature type="binding site" evidence="5">
    <location>
        <position position="255"/>
    </location>
    <ligand>
        <name>Zn(2+)</name>
        <dbReference type="ChEBI" id="CHEBI:29105"/>
        <label>2</label>
    </ligand>
</feature>
<feature type="compositionally biased region" description="Low complexity" evidence="7">
    <location>
        <begin position="465"/>
        <end position="477"/>
    </location>
</feature>
<feature type="region of interest" description="Disordered" evidence="7">
    <location>
        <begin position="464"/>
        <end position="506"/>
    </location>
</feature>
<dbReference type="Gene3D" id="1.10.1300.10">
    <property type="entry name" value="3'5'-cyclic nucleotide phosphodiesterase, catalytic domain"/>
    <property type="match status" value="1"/>
</dbReference>
<reference evidence="9 10" key="1">
    <citation type="journal article" date="2018" name="Plant J.">
        <title>Genome sequences of Chlorella sorokiniana UTEX 1602 and Micractinium conductrix SAG 241.80: implications to maltose excretion by a green alga.</title>
        <authorList>
            <person name="Arriola M.B."/>
            <person name="Velmurugan N."/>
            <person name="Zhang Y."/>
            <person name="Plunkett M.H."/>
            <person name="Hondzo H."/>
            <person name="Barney B.M."/>
        </authorList>
    </citation>
    <scope>NUCLEOTIDE SEQUENCE [LARGE SCALE GENOMIC DNA]</scope>
    <source>
        <strain evidence="9 10">SAG 241.80</strain>
    </source>
</reference>
<evidence type="ECO:0000313" key="9">
    <source>
        <dbReference type="EMBL" id="PSC72414.1"/>
    </source>
</evidence>
<feature type="binding site" evidence="5">
    <location>
        <position position="254"/>
    </location>
    <ligand>
        <name>Zn(2+)</name>
        <dbReference type="ChEBI" id="CHEBI:29105"/>
        <label>1</label>
    </ligand>
</feature>
<accession>A0A2P6VE93</accession>
<name>A0A2P6VE93_9CHLO</name>
<dbReference type="CDD" id="cd00077">
    <property type="entry name" value="HDc"/>
    <property type="match status" value="1"/>
</dbReference>
<feature type="binding site" evidence="4">
    <location>
        <position position="255"/>
    </location>
    <ligand>
        <name>AMP</name>
        <dbReference type="ChEBI" id="CHEBI:456215"/>
    </ligand>
</feature>
<organism evidence="9 10">
    <name type="scientific">Micractinium conductrix</name>
    <dbReference type="NCBI Taxonomy" id="554055"/>
    <lineage>
        <taxon>Eukaryota</taxon>
        <taxon>Viridiplantae</taxon>
        <taxon>Chlorophyta</taxon>
        <taxon>core chlorophytes</taxon>
        <taxon>Trebouxiophyceae</taxon>
        <taxon>Chlorellales</taxon>
        <taxon>Chlorellaceae</taxon>
        <taxon>Chlorella clade</taxon>
        <taxon>Micractinium</taxon>
    </lineage>
</organism>
<dbReference type="AlphaFoldDB" id="A0A2P6VE93"/>
<feature type="binding site" evidence="5">
    <location>
        <position position="218"/>
    </location>
    <ligand>
        <name>Zn(2+)</name>
        <dbReference type="ChEBI" id="CHEBI:29105"/>
        <label>1</label>
    </ligand>
</feature>
<comment type="caution">
    <text evidence="9">The sequence shown here is derived from an EMBL/GenBank/DDBJ whole genome shotgun (WGS) entry which is preliminary data.</text>
</comment>
<dbReference type="InterPro" id="IPR023088">
    <property type="entry name" value="PDEase"/>
</dbReference>
<evidence type="ECO:0000313" key="10">
    <source>
        <dbReference type="Proteomes" id="UP000239649"/>
    </source>
</evidence>
<feature type="binding site" evidence="5">
    <location>
        <position position="368"/>
    </location>
    <ligand>
        <name>Zn(2+)</name>
        <dbReference type="ChEBI" id="CHEBI:29105"/>
        <label>1</label>
    </ligand>
</feature>
<dbReference type="EC" id="3.1.4.-" evidence="6"/>
<dbReference type="STRING" id="554055.A0A2P6VE93"/>
<evidence type="ECO:0000259" key="8">
    <source>
        <dbReference type="PROSITE" id="PS51845"/>
    </source>
</evidence>
<feature type="binding site" evidence="4">
    <location>
        <begin position="214"/>
        <end position="218"/>
    </location>
    <ligand>
        <name>AMP</name>
        <dbReference type="ChEBI" id="CHEBI:456215"/>
    </ligand>
</feature>
<dbReference type="InterPro" id="IPR036971">
    <property type="entry name" value="PDEase_catalytic_dom_sf"/>
</dbReference>
<proteinExistence type="inferred from homology"/>
<dbReference type="OrthoDB" id="568146at2759"/>
<feature type="binding site" evidence="4">
    <location>
        <position position="419"/>
    </location>
    <ligand>
        <name>AMP</name>
        <dbReference type="ChEBI" id="CHEBI:456215"/>
    </ligand>
</feature>
<dbReference type="GO" id="GO:0004114">
    <property type="term" value="F:3',5'-cyclic-nucleotide phosphodiesterase activity"/>
    <property type="evidence" value="ECO:0007669"/>
    <property type="project" value="InterPro"/>
</dbReference>
<dbReference type="InterPro" id="IPR023174">
    <property type="entry name" value="PDEase_CS"/>
</dbReference>
<gene>
    <name evidence="9" type="ORF">C2E20_4281</name>
</gene>
<dbReference type="InterPro" id="IPR002073">
    <property type="entry name" value="PDEase_catalytic_dom"/>
</dbReference>
<dbReference type="GO" id="GO:0046872">
    <property type="term" value="F:metal ion binding"/>
    <property type="evidence" value="ECO:0007669"/>
    <property type="project" value="UniProtKB-KW"/>
</dbReference>
<dbReference type="GO" id="GO:0007165">
    <property type="term" value="P:signal transduction"/>
    <property type="evidence" value="ECO:0007669"/>
    <property type="project" value="InterPro"/>
</dbReference>
<feature type="binding site" evidence="5">
    <location>
        <position position="255"/>
    </location>
    <ligand>
        <name>Zn(2+)</name>
        <dbReference type="ChEBI" id="CHEBI:29105"/>
        <label>1</label>
    </ligand>
</feature>
<dbReference type="SUPFAM" id="SSF109604">
    <property type="entry name" value="HD-domain/PDEase-like"/>
    <property type="match status" value="1"/>
</dbReference>
<dbReference type="PROSITE" id="PS00126">
    <property type="entry name" value="PDEASE_I_1"/>
    <property type="match status" value="1"/>
</dbReference>
<evidence type="ECO:0000256" key="1">
    <source>
        <dbReference type="ARBA" id="ARBA00022723"/>
    </source>
</evidence>
<comment type="similarity">
    <text evidence="6">Belongs to the cyclic nucleotide phosphodiesterase family.</text>
</comment>
<keyword evidence="1 5" id="KW-0479">Metal-binding</keyword>
<feature type="active site" description="Proton donor" evidence="3">
    <location>
        <position position="214"/>
    </location>
</feature>
<keyword evidence="10" id="KW-1185">Reference proteome</keyword>
<dbReference type="PRINTS" id="PR00387">
    <property type="entry name" value="PDIESTERASE1"/>
</dbReference>
<feature type="compositionally biased region" description="Low complexity" evidence="7">
    <location>
        <begin position="486"/>
        <end position="497"/>
    </location>
</feature>
<evidence type="ECO:0000256" key="3">
    <source>
        <dbReference type="PIRSR" id="PIRSR623088-1"/>
    </source>
</evidence>
<dbReference type="InterPro" id="IPR003607">
    <property type="entry name" value="HD/PDEase_dom"/>
</dbReference>
<protein>
    <recommendedName>
        <fullName evidence="6">Phosphodiesterase</fullName>
        <ecNumber evidence="6">3.1.4.-</ecNumber>
    </recommendedName>
</protein>
<feature type="region of interest" description="Disordered" evidence="7">
    <location>
        <begin position="69"/>
        <end position="88"/>
    </location>
</feature>
<dbReference type="Pfam" id="PF00233">
    <property type="entry name" value="PDEase_I"/>
    <property type="match status" value="1"/>
</dbReference>
<feature type="compositionally biased region" description="Low complexity" evidence="7">
    <location>
        <begin position="100"/>
        <end position="112"/>
    </location>
</feature>
<dbReference type="PANTHER" id="PTHR11347">
    <property type="entry name" value="CYCLIC NUCLEOTIDE PHOSPHODIESTERASE"/>
    <property type="match status" value="1"/>
</dbReference>
<dbReference type="SMART" id="SM00471">
    <property type="entry name" value="HDc"/>
    <property type="match status" value="1"/>
</dbReference>
<evidence type="ECO:0000256" key="7">
    <source>
        <dbReference type="SAM" id="MobiDB-lite"/>
    </source>
</evidence>